<feature type="domain" description="ABC transmembrane type-1" evidence="11">
    <location>
        <begin position="24"/>
        <end position="309"/>
    </location>
</feature>
<evidence type="ECO:0000256" key="8">
    <source>
        <dbReference type="ARBA" id="ARBA00023136"/>
    </source>
</evidence>
<dbReference type="InterPro" id="IPR039421">
    <property type="entry name" value="Type_1_exporter"/>
</dbReference>
<feature type="transmembrane region" description="Helical" evidence="9">
    <location>
        <begin position="62"/>
        <end position="84"/>
    </location>
</feature>
<dbReference type="GO" id="GO:0005886">
    <property type="term" value="C:plasma membrane"/>
    <property type="evidence" value="ECO:0007669"/>
    <property type="project" value="UniProtKB-SubCell"/>
</dbReference>
<dbReference type="PANTHER" id="PTHR43394:SF1">
    <property type="entry name" value="ATP-BINDING CASSETTE SUB-FAMILY B MEMBER 10, MITOCHONDRIAL"/>
    <property type="match status" value="1"/>
</dbReference>
<dbReference type="FunFam" id="3.40.50.300:FF:000299">
    <property type="entry name" value="ABC transporter ATP-binding protein/permease"/>
    <property type="match status" value="1"/>
</dbReference>
<dbReference type="InterPro" id="IPR017871">
    <property type="entry name" value="ABC_transporter-like_CS"/>
</dbReference>
<dbReference type="CDD" id="cd18550">
    <property type="entry name" value="ABC_6TM_exporter_like"/>
    <property type="match status" value="1"/>
</dbReference>
<evidence type="ECO:0000256" key="2">
    <source>
        <dbReference type="ARBA" id="ARBA00022448"/>
    </source>
</evidence>
<gene>
    <name evidence="12" type="ORF">DA456_23010</name>
</gene>
<evidence type="ECO:0000259" key="10">
    <source>
        <dbReference type="PROSITE" id="PS50893"/>
    </source>
</evidence>
<dbReference type="InterPro" id="IPR011527">
    <property type="entry name" value="ABC1_TM_dom"/>
</dbReference>
<name>A0AAD0MXJ8_PSESX</name>
<evidence type="ECO:0000313" key="13">
    <source>
        <dbReference type="Proteomes" id="UP000240475"/>
    </source>
</evidence>
<dbReference type="GO" id="GO:0016887">
    <property type="term" value="F:ATP hydrolysis activity"/>
    <property type="evidence" value="ECO:0007669"/>
    <property type="project" value="InterPro"/>
</dbReference>
<dbReference type="PROSITE" id="PS50893">
    <property type="entry name" value="ABC_TRANSPORTER_2"/>
    <property type="match status" value="1"/>
</dbReference>
<dbReference type="SUPFAM" id="SSF52540">
    <property type="entry name" value="P-loop containing nucleoside triphosphate hydrolases"/>
    <property type="match status" value="1"/>
</dbReference>
<dbReference type="SMART" id="SM00382">
    <property type="entry name" value="AAA"/>
    <property type="match status" value="1"/>
</dbReference>
<feature type="transmembrane region" description="Helical" evidence="9">
    <location>
        <begin position="160"/>
        <end position="180"/>
    </location>
</feature>
<dbReference type="Gene3D" id="1.20.1560.10">
    <property type="entry name" value="ABC transporter type 1, transmembrane domain"/>
    <property type="match status" value="1"/>
</dbReference>
<dbReference type="PROSITE" id="PS50929">
    <property type="entry name" value="ABC_TM1F"/>
    <property type="match status" value="1"/>
</dbReference>
<evidence type="ECO:0000256" key="3">
    <source>
        <dbReference type="ARBA" id="ARBA00022475"/>
    </source>
</evidence>
<dbReference type="AlphaFoldDB" id="A0AAD0MXJ8"/>
<dbReference type="EMBL" id="CP028490">
    <property type="protein sequence ID" value="AVX26028.1"/>
    <property type="molecule type" value="Genomic_DNA"/>
</dbReference>
<keyword evidence="2" id="KW-0813">Transport</keyword>
<dbReference type="RefSeq" id="WP_016569108.1">
    <property type="nucleotide sequence ID" value="NZ_CP028490.1"/>
</dbReference>
<keyword evidence="6 12" id="KW-0067">ATP-binding</keyword>
<evidence type="ECO:0000256" key="7">
    <source>
        <dbReference type="ARBA" id="ARBA00022989"/>
    </source>
</evidence>
<dbReference type="Pfam" id="PF00664">
    <property type="entry name" value="ABC_membrane"/>
    <property type="match status" value="1"/>
</dbReference>
<dbReference type="GO" id="GO:0015421">
    <property type="term" value="F:ABC-type oligopeptide transporter activity"/>
    <property type="evidence" value="ECO:0007669"/>
    <property type="project" value="TreeGrafter"/>
</dbReference>
<evidence type="ECO:0000256" key="1">
    <source>
        <dbReference type="ARBA" id="ARBA00004651"/>
    </source>
</evidence>
<keyword evidence="3" id="KW-1003">Cell membrane</keyword>
<evidence type="ECO:0000256" key="9">
    <source>
        <dbReference type="SAM" id="Phobius"/>
    </source>
</evidence>
<keyword evidence="8 9" id="KW-0472">Membrane</keyword>
<feature type="transmembrane region" description="Helical" evidence="9">
    <location>
        <begin position="20"/>
        <end position="42"/>
    </location>
</feature>
<keyword evidence="5" id="KW-0547">Nucleotide-binding</keyword>
<evidence type="ECO:0000256" key="6">
    <source>
        <dbReference type="ARBA" id="ARBA00022840"/>
    </source>
</evidence>
<evidence type="ECO:0000313" key="12">
    <source>
        <dbReference type="EMBL" id="AVX26028.1"/>
    </source>
</evidence>
<keyword evidence="4 9" id="KW-0812">Transmembrane</keyword>
<dbReference type="Pfam" id="PF00005">
    <property type="entry name" value="ABC_tran"/>
    <property type="match status" value="1"/>
</dbReference>
<dbReference type="InterPro" id="IPR003439">
    <property type="entry name" value="ABC_transporter-like_ATP-bd"/>
</dbReference>
<reference evidence="12 13" key="1">
    <citation type="submission" date="2018-04" db="EMBL/GenBank/DDBJ databases">
        <authorList>
            <person name="Cha J.-S."/>
        </authorList>
    </citation>
    <scope>NUCLEOTIDE SEQUENCE [LARGE SCALE GENOMIC DNA]</scope>
    <source>
        <strain evidence="12 13">LMG5095</strain>
    </source>
</reference>
<dbReference type="Proteomes" id="UP000240475">
    <property type="component" value="Chromosome"/>
</dbReference>
<feature type="transmembrane region" description="Helical" evidence="9">
    <location>
        <begin position="278"/>
        <end position="301"/>
    </location>
</feature>
<comment type="subcellular location">
    <subcellularLocation>
        <location evidence="1">Cell membrane</location>
        <topology evidence="1">Multi-pass membrane protein</topology>
    </subcellularLocation>
</comment>
<dbReference type="PROSITE" id="PS00211">
    <property type="entry name" value="ABC_TRANSPORTER_1"/>
    <property type="match status" value="1"/>
</dbReference>
<feature type="transmembrane region" description="Helical" evidence="9">
    <location>
        <begin position="249"/>
        <end position="266"/>
    </location>
</feature>
<feature type="domain" description="ABC transporter" evidence="10">
    <location>
        <begin position="346"/>
        <end position="581"/>
    </location>
</feature>
<proteinExistence type="predicted"/>
<evidence type="ECO:0000259" key="11">
    <source>
        <dbReference type="PROSITE" id="PS50929"/>
    </source>
</evidence>
<dbReference type="GO" id="GO:0005524">
    <property type="term" value="F:ATP binding"/>
    <property type="evidence" value="ECO:0007669"/>
    <property type="project" value="UniProtKB-KW"/>
</dbReference>
<protein>
    <submittedName>
        <fullName evidence="12">ABC transporter ATP-binding protein</fullName>
    </submittedName>
</protein>
<organism evidence="12 13">
    <name type="scientific">Pseudomonas syringae pv. atrofaciens</name>
    <dbReference type="NCBI Taxonomy" id="192087"/>
    <lineage>
        <taxon>Bacteria</taxon>
        <taxon>Pseudomonadati</taxon>
        <taxon>Pseudomonadota</taxon>
        <taxon>Gammaproteobacteria</taxon>
        <taxon>Pseudomonadales</taxon>
        <taxon>Pseudomonadaceae</taxon>
        <taxon>Pseudomonas</taxon>
        <taxon>Pseudomonas syringae</taxon>
    </lineage>
</organism>
<dbReference type="InterPro" id="IPR003593">
    <property type="entry name" value="AAA+_ATPase"/>
</dbReference>
<feature type="transmembrane region" description="Helical" evidence="9">
    <location>
        <begin position="133"/>
        <end position="154"/>
    </location>
</feature>
<keyword evidence="7 9" id="KW-1133">Transmembrane helix</keyword>
<dbReference type="InterPro" id="IPR027417">
    <property type="entry name" value="P-loop_NTPase"/>
</dbReference>
<dbReference type="SUPFAM" id="SSF90123">
    <property type="entry name" value="ABC transporter transmembrane region"/>
    <property type="match status" value="1"/>
</dbReference>
<evidence type="ECO:0000256" key="4">
    <source>
        <dbReference type="ARBA" id="ARBA00022692"/>
    </source>
</evidence>
<dbReference type="InterPro" id="IPR036640">
    <property type="entry name" value="ABC1_TM_sf"/>
</dbReference>
<sequence>MQILTKRKLIFDVLIRPHGAVMMGAFFLIFFAALVGMAQPFIIRDLVDVALPQGDFSYTSKLAMGLVAVAACVNAVNVLQASLFNKVGQSIASNLRAQLFNSFMHYPLEYFANSNAGALQSKIISDVSAFQSFFTLSSASIASYVALTISNVIALGMLDVRLLLISVVIVPLAAYVNITIGEKKKNLAKQKFENLEELGGCINQFLSESGISVIKTFGRDQYAEKAFERRSNELSSVELKGALAGRWQLSLINFLFACSPALTYWFAGAIEVEVSGQISIGTIVAATGLQYALFGPFIGFLKMIIELKSSSSILERIVSSINSNYVNSNVRQRSAHTIDRSGLGFITCKNVSFSYGDRKGFIIHESSIEIKLGSKVAIVGKSGSGKSTLAHILCGLYSPTAGDVFIDGKNIRDLNDSNRSELVGIVSQDCYLFSVSILENFKIACPGVSRENIVESCKDARVHDFISSLPEGYETVVGDRGASLSGGQRQRIALARMFLKRPNIIILDESTSALDSVLEQEIFELLRVKMEDSTIIFVTHRLSSIKNADEILLMSDGKIVSQASHLKLLGESKLYQKLLKSQSSI</sequence>
<evidence type="ECO:0000256" key="5">
    <source>
        <dbReference type="ARBA" id="ARBA00022741"/>
    </source>
</evidence>
<accession>A0AAD0MXJ8</accession>
<dbReference type="PANTHER" id="PTHR43394">
    <property type="entry name" value="ATP-DEPENDENT PERMEASE MDL1, MITOCHONDRIAL"/>
    <property type="match status" value="1"/>
</dbReference>
<dbReference type="Gene3D" id="3.40.50.300">
    <property type="entry name" value="P-loop containing nucleotide triphosphate hydrolases"/>
    <property type="match status" value="1"/>
</dbReference>